<name>A0A918S184_9GAMM</name>
<evidence type="ECO:0000313" key="2">
    <source>
        <dbReference type="EMBL" id="GHA18973.1"/>
    </source>
</evidence>
<sequence length="279" mass="32170">MNLTQLYLLIFPEEECFKIGKANDVFKRSKSFAWLAEPDYDNSYSLTLNERKVYQIEKALHLFLDDYSVDKGNGDGHTEVFEIEGLTFALEHIATFSKRHPSTTLKKGIEKPAPIDREELTERKLKSNLVGQVNSHSAQVIQLAKGVELARRVINIFIKRHHRIPYQFTIKNEYMYLRFPQSYMRIKGYFLESLAFDRNPTLGSFSFKGRSVHYLCGMGDSNVFEYKIPLKLTDIDGAISDTPLNELIYPLLEPLTKLPSKSKSLKEDLEAPEPKFGFM</sequence>
<protein>
    <recommendedName>
        <fullName evidence="1">Bacteriophage T5 Orf172 DNA-binding domain-containing protein</fullName>
    </recommendedName>
</protein>
<proteinExistence type="predicted"/>
<reference evidence="2" key="1">
    <citation type="journal article" date="2014" name="Int. J. Syst. Evol. Microbiol.">
        <title>Complete genome sequence of Corynebacterium casei LMG S-19264T (=DSM 44701T), isolated from a smear-ripened cheese.</title>
        <authorList>
            <consortium name="US DOE Joint Genome Institute (JGI-PGF)"/>
            <person name="Walter F."/>
            <person name="Albersmeier A."/>
            <person name="Kalinowski J."/>
            <person name="Ruckert C."/>
        </authorList>
    </citation>
    <scope>NUCLEOTIDE SEQUENCE</scope>
    <source>
        <strain evidence="2">KCTC 12711</strain>
    </source>
</reference>
<dbReference type="AlphaFoldDB" id="A0A918S184"/>
<dbReference type="Proteomes" id="UP000614811">
    <property type="component" value="Unassembled WGS sequence"/>
</dbReference>
<evidence type="ECO:0000313" key="3">
    <source>
        <dbReference type="Proteomes" id="UP000614811"/>
    </source>
</evidence>
<accession>A0A918S184</accession>
<keyword evidence="3" id="KW-1185">Reference proteome</keyword>
<dbReference type="InterPro" id="IPR018306">
    <property type="entry name" value="Phage_T5_Orf172_DNA-bd"/>
</dbReference>
<evidence type="ECO:0000259" key="1">
    <source>
        <dbReference type="Pfam" id="PF10544"/>
    </source>
</evidence>
<gene>
    <name evidence="2" type="ORF">GCM10008090_30830</name>
</gene>
<dbReference type="Pfam" id="PF10544">
    <property type="entry name" value="T5orf172"/>
    <property type="match status" value="1"/>
</dbReference>
<feature type="domain" description="Bacteriophage T5 Orf172 DNA-binding" evidence="1">
    <location>
        <begin position="15"/>
        <end position="84"/>
    </location>
</feature>
<dbReference type="EMBL" id="BMXA01000007">
    <property type="protein sequence ID" value="GHA18973.1"/>
    <property type="molecule type" value="Genomic_DNA"/>
</dbReference>
<reference evidence="2" key="2">
    <citation type="submission" date="2020-09" db="EMBL/GenBank/DDBJ databases">
        <authorList>
            <person name="Sun Q."/>
            <person name="Kim S."/>
        </authorList>
    </citation>
    <scope>NUCLEOTIDE SEQUENCE</scope>
    <source>
        <strain evidence="2">KCTC 12711</strain>
    </source>
</reference>
<comment type="caution">
    <text evidence="2">The sequence shown here is derived from an EMBL/GenBank/DDBJ whole genome shotgun (WGS) entry which is preliminary data.</text>
</comment>
<organism evidence="2 3">
    <name type="scientific">Arenicella chitinivorans</name>
    <dbReference type="NCBI Taxonomy" id="1329800"/>
    <lineage>
        <taxon>Bacteria</taxon>
        <taxon>Pseudomonadati</taxon>
        <taxon>Pseudomonadota</taxon>
        <taxon>Gammaproteobacteria</taxon>
        <taxon>Arenicellales</taxon>
        <taxon>Arenicellaceae</taxon>
        <taxon>Arenicella</taxon>
    </lineage>
</organism>
<dbReference type="RefSeq" id="WP_189402606.1">
    <property type="nucleotide sequence ID" value="NZ_BMXA01000007.1"/>
</dbReference>